<keyword evidence="4" id="KW-1185">Reference proteome</keyword>
<dbReference type="EMBL" id="CAMXCT020004702">
    <property type="protein sequence ID" value="CAL1163399.1"/>
    <property type="molecule type" value="Genomic_DNA"/>
</dbReference>
<keyword evidence="1" id="KW-0732">Signal</keyword>
<dbReference type="EMBL" id="CAMXCT010004702">
    <property type="protein sequence ID" value="CAI4010024.1"/>
    <property type="molecule type" value="Genomic_DNA"/>
</dbReference>
<organism evidence="2">
    <name type="scientific">Cladocopium goreaui</name>
    <dbReference type="NCBI Taxonomy" id="2562237"/>
    <lineage>
        <taxon>Eukaryota</taxon>
        <taxon>Sar</taxon>
        <taxon>Alveolata</taxon>
        <taxon>Dinophyceae</taxon>
        <taxon>Suessiales</taxon>
        <taxon>Symbiodiniaceae</taxon>
        <taxon>Cladocopium</taxon>
    </lineage>
</organism>
<feature type="signal peptide" evidence="1">
    <location>
        <begin position="1"/>
        <end position="16"/>
    </location>
</feature>
<reference evidence="2" key="1">
    <citation type="submission" date="2022-10" db="EMBL/GenBank/DDBJ databases">
        <authorList>
            <person name="Chen Y."/>
            <person name="Dougan E. K."/>
            <person name="Chan C."/>
            <person name="Rhodes N."/>
            <person name="Thang M."/>
        </authorList>
    </citation>
    <scope>NUCLEOTIDE SEQUENCE</scope>
</reference>
<dbReference type="Proteomes" id="UP001152797">
    <property type="component" value="Unassembled WGS sequence"/>
</dbReference>
<proteinExistence type="predicted"/>
<dbReference type="AlphaFoldDB" id="A0A9P1DJE4"/>
<reference evidence="3 4" key="2">
    <citation type="submission" date="2024-05" db="EMBL/GenBank/DDBJ databases">
        <authorList>
            <person name="Chen Y."/>
            <person name="Shah S."/>
            <person name="Dougan E. K."/>
            <person name="Thang M."/>
            <person name="Chan C."/>
        </authorList>
    </citation>
    <scope>NUCLEOTIDE SEQUENCE [LARGE SCALE GENOMIC DNA]</scope>
</reference>
<name>A0A9P1DJE4_9DINO</name>
<protein>
    <submittedName>
        <fullName evidence="2">Uncharacterized protein</fullName>
    </submittedName>
</protein>
<dbReference type="EMBL" id="CAMXCT030004702">
    <property type="protein sequence ID" value="CAL4797336.1"/>
    <property type="molecule type" value="Genomic_DNA"/>
</dbReference>
<gene>
    <name evidence="2" type="ORF">C1SCF055_LOCUS35341</name>
</gene>
<feature type="chain" id="PRO_5043271385" evidence="1">
    <location>
        <begin position="17"/>
        <end position="141"/>
    </location>
</feature>
<comment type="caution">
    <text evidence="2">The sequence shown here is derived from an EMBL/GenBank/DDBJ whole genome shotgun (WGS) entry which is preliminary data.</text>
</comment>
<accession>A0A9P1DJE4</accession>
<sequence length="141" mass="14971">MKSLLLLLAIFFGAEAESQGIQKLLAYARQLNQTLGSLAGLTMRRLQTTITIPPMPSGCPAACDEIQCAYDLAAATNEAMNGGYPRLPGAHQGQHARLYASIGAPSLVLLPQTGADGSRPKVRSCALLLRLPQLSQDQGRI</sequence>
<evidence type="ECO:0000313" key="4">
    <source>
        <dbReference type="Proteomes" id="UP001152797"/>
    </source>
</evidence>
<evidence type="ECO:0000313" key="3">
    <source>
        <dbReference type="EMBL" id="CAL4797336.1"/>
    </source>
</evidence>
<evidence type="ECO:0000256" key="1">
    <source>
        <dbReference type="SAM" id="SignalP"/>
    </source>
</evidence>
<evidence type="ECO:0000313" key="2">
    <source>
        <dbReference type="EMBL" id="CAI4010024.1"/>
    </source>
</evidence>